<accession>A0A2M7INY7</accession>
<evidence type="ECO:0000313" key="2">
    <source>
        <dbReference type="Proteomes" id="UP000230837"/>
    </source>
</evidence>
<dbReference type="Gene3D" id="1.10.20.60">
    <property type="entry name" value="Glu-tRNAGln amidotransferase C subunit, N-terminal domain"/>
    <property type="match status" value="1"/>
</dbReference>
<protein>
    <recommendedName>
        <fullName evidence="3">Asp/Glu-ADT subunit C</fullName>
    </recommendedName>
</protein>
<dbReference type="InterPro" id="IPR036113">
    <property type="entry name" value="Asp/Glu-ADT_sf_sub_c"/>
</dbReference>
<sequence>MFTMTKEEILHLGTLSRLALLPAEVEKFSTEIDAILAYVSKVKDIIADDEIKGSVLGARFNVLRPDVVTNQPGEYTEKLLASLPQREGQFMRVMKILNQDE</sequence>
<dbReference type="Proteomes" id="UP000230837">
    <property type="component" value="Unassembled WGS sequence"/>
</dbReference>
<dbReference type="GO" id="GO:0006450">
    <property type="term" value="P:regulation of translational fidelity"/>
    <property type="evidence" value="ECO:0007669"/>
    <property type="project" value="InterPro"/>
</dbReference>
<reference evidence="2" key="1">
    <citation type="submission" date="2017-09" db="EMBL/GenBank/DDBJ databases">
        <title>Depth-based differentiation of microbial function through sediment-hosted aquifers and enrichment of novel symbionts in the deep terrestrial subsurface.</title>
        <authorList>
            <person name="Probst A.J."/>
            <person name="Ladd B."/>
            <person name="Jarett J.K."/>
            <person name="Geller-Mcgrath D.E."/>
            <person name="Sieber C.M.K."/>
            <person name="Emerson J.B."/>
            <person name="Anantharaman K."/>
            <person name="Thomas B.C."/>
            <person name="Malmstrom R."/>
            <person name="Stieglmeier M."/>
            <person name="Klingl A."/>
            <person name="Woyke T."/>
            <person name="Ryan C.M."/>
            <person name="Banfield J.F."/>
        </authorList>
    </citation>
    <scope>NUCLEOTIDE SEQUENCE [LARGE SCALE GENOMIC DNA]</scope>
</reference>
<evidence type="ECO:0000313" key="1">
    <source>
        <dbReference type="EMBL" id="PIW96954.1"/>
    </source>
</evidence>
<evidence type="ECO:0008006" key="3">
    <source>
        <dbReference type="Google" id="ProtNLM"/>
    </source>
</evidence>
<gene>
    <name evidence="1" type="ORF">COZ82_02195</name>
</gene>
<organism evidence="1 2">
    <name type="scientific">Candidatus Kaiserbacteria bacterium CG_4_8_14_3_um_filter_38_9</name>
    <dbReference type="NCBI Taxonomy" id="1974599"/>
    <lineage>
        <taxon>Bacteria</taxon>
        <taxon>Candidatus Kaiseribacteriota</taxon>
    </lineage>
</organism>
<comment type="caution">
    <text evidence="1">The sequence shown here is derived from an EMBL/GenBank/DDBJ whole genome shotgun (WGS) entry which is preliminary data.</text>
</comment>
<name>A0A2M7INY7_9BACT</name>
<dbReference type="InterPro" id="IPR003837">
    <property type="entry name" value="GatC"/>
</dbReference>
<dbReference type="EMBL" id="PFHR01000119">
    <property type="protein sequence ID" value="PIW96954.1"/>
    <property type="molecule type" value="Genomic_DNA"/>
</dbReference>
<dbReference type="SUPFAM" id="SSF141000">
    <property type="entry name" value="Glu-tRNAGln amidotransferase C subunit"/>
    <property type="match status" value="1"/>
</dbReference>
<dbReference type="AlphaFoldDB" id="A0A2M7INY7"/>
<proteinExistence type="predicted"/>
<dbReference type="Pfam" id="PF02686">
    <property type="entry name" value="GatC"/>
    <property type="match status" value="1"/>
</dbReference>